<dbReference type="PIRSF" id="PIRSF000441">
    <property type="entry name" value="CysE"/>
    <property type="match status" value="1"/>
</dbReference>
<evidence type="ECO:0000256" key="7">
    <source>
        <dbReference type="ARBA" id="ARBA00022605"/>
    </source>
</evidence>
<dbReference type="UniPathway" id="UPA00136">
    <property type="reaction ID" value="UER00199"/>
</dbReference>
<feature type="region of interest" description="Disordered" evidence="14">
    <location>
        <begin position="221"/>
        <end position="256"/>
    </location>
</feature>
<dbReference type="Gene3D" id="2.160.10.10">
    <property type="entry name" value="Hexapeptide repeat proteins"/>
    <property type="match status" value="1"/>
</dbReference>
<dbReference type="Pfam" id="PF00132">
    <property type="entry name" value="Hexapep"/>
    <property type="match status" value="1"/>
</dbReference>
<reference evidence="16 17" key="1">
    <citation type="submission" date="2020-07" db="EMBL/GenBank/DDBJ databases">
        <title>Thermoactinomyces phylogeny.</title>
        <authorList>
            <person name="Dunlap C."/>
        </authorList>
    </citation>
    <scope>NUCLEOTIDE SEQUENCE [LARGE SCALE GENOMIC DNA]</scope>
    <source>
        <strain evidence="16 17">AMNI-1</strain>
    </source>
</reference>
<evidence type="ECO:0000256" key="1">
    <source>
        <dbReference type="ARBA" id="ARBA00004496"/>
    </source>
</evidence>
<evidence type="ECO:0000313" key="16">
    <source>
        <dbReference type="EMBL" id="MBA4603147.1"/>
    </source>
</evidence>
<dbReference type="EC" id="2.3.1.30" evidence="4 13"/>
<dbReference type="NCBIfam" id="NF041874">
    <property type="entry name" value="EPS_EpsC"/>
    <property type="match status" value="1"/>
</dbReference>
<dbReference type="PROSITE" id="PS00101">
    <property type="entry name" value="HEXAPEP_TRANSFERASES"/>
    <property type="match status" value="1"/>
</dbReference>
<evidence type="ECO:0000313" key="17">
    <source>
        <dbReference type="Proteomes" id="UP000538292"/>
    </source>
</evidence>
<dbReference type="GO" id="GO:0005737">
    <property type="term" value="C:cytoplasm"/>
    <property type="evidence" value="ECO:0007669"/>
    <property type="project" value="UniProtKB-SubCell"/>
</dbReference>
<organism evidence="16 17">
    <name type="scientific">Thermoactinomyces mirandus</name>
    <dbReference type="NCBI Taxonomy" id="2756294"/>
    <lineage>
        <taxon>Bacteria</taxon>
        <taxon>Bacillati</taxon>
        <taxon>Bacillota</taxon>
        <taxon>Bacilli</taxon>
        <taxon>Bacillales</taxon>
        <taxon>Thermoactinomycetaceae</taxon>
        <taxon>Thermoactinomyces</taxon>
    </lineage>
</organism>
<evidence type="ECO:0000256" key="13">
    <source>
        <dbReference type="PIRNR" id="PIRNR000441"/>
    </source>
</evidence>
<dbReference type="EMBL" id="JACEOL010000042">
    <property type="protein sequence ID" value="MBA4603147.1"/>
    <property type="molecule type" value="Genomic_DNA"/>
</dbReference>
<keyword evidence="17" id="KW-1185">Reference proteome</keyword>
<evidence type="ECO:0000259" key="15">
    <source>
        <dbReference type="Pfam" id="PF06426"/>
    </source>
</evidence>
<name>A0A7W1XTR6_9BACL</name>
<dbReference type="InterPro" id="IPR018357">
    <property type="entry name" value="Hexapep_transf_CS"/>
</dbReference>
<dbReference type="InterPro" id="IPR001451">
    <property type="entry name" value="Hexapep"/>
</dbReference>
<dbReference type="InterPro" id="IPR042122">
    <property type="entry name" value="Ser_AcTrfase_N_sf"/>
</dbReference>
<dbReference type="InterPro" id="IPR045304">
    <property type="entry name" value="LbH_SAT"/>
</dbReference>
<comment type="pathway">
    <text evidence="2">Amino-acid biosynthesis; L-cysteine biosynthesis; L-cysteine from L-serine: step 1/2.</text>
</comment>
<evidence type="ECO:0000256" key="12">
    <source>
        <dbReference type="ARBA" id="ARBA00049486"/>
    </source>
</evidence>
<keyword evidence="7" id="KW-0028">Amino-acid biosynthesis</keyword>
<gene>
    <name evidence="16" type="primary">cysE</name>
    <name evidence="16" type="ORF">H2C83_12635</name>
</gene>
<keyword evidence="11 13" id="KW-0012">Acyltransferase</keyword>
<accession>A0A7W1XTR6</accession>
<evidence type="ECO:0000256" key="6">
    <source>
        <dbReference type="ARBA" id="ARBA00022490"/>
    </source>
</evidence>
<dbReference type="InterPro" id="IPR005881">
    <property type="entry name" value="Ser_O-AcTrfase"/>
</dbReference>
<feature type="compositionally biased region" description="Basic and acidic residues" evidence="14">
    <location>
        <begin position="221"/>
        <end position="230"/>
    </location>
</feature>
<comment type="catalytic activity">
    <reaction evidence="12 13">
        <text>L-serine + acetyl-CoA = O-acetyl-L-serine + CoA</text>
        <dbReference type="Rhea" id="RHEA:24560"/>
        <dbReference type="ChEBI" id="CHEBI:33384"/>
        <dbReference type="ChEBI" id="CHEBI:57287"/>
        <dbReference type="ChEBI" id="CHEBI:57288"/>
        <dbReference type="ChEBI" id="CHEBI:58340"/>
        <dbReference type="EC" id="2.3.1.30"/>
    </reaction>
</comment>
<dbReference type="RefSeq" id="WP_181741527.1">
    <property type="nucleotide sequence ID" value="NZ_JACEOL010000042.1"/>
</dbReference>
<dbReference type="InterPro" id="IPR010493">
    <property type="entry name" value="Ser_AcTrfase_N"/>
</dbReference>
<evidence type="ECO:0000256" key="10">
    <source>
        <dbReference type="ARBA" id="ARBA00023192"/>
    </source>
</evidence>
<dbReference type="PANTHER" id="PTHR42811">
    <property type="entry name" value="SERINE ACETYLTRANSFERASE"/>
    <property type="match status" value="1"/>
</dbReference>
<keyword evidence="8 13" id="KW-0808">Transferase</keyword>
<dbReference type="GO" id="GO:0009001">
    <property type="term" value="F:serine O-acetyltransferase activity"/>
    <property type="evidence" value="ECO:0007669"/>
    <property type="project" value="UniProtKB-EC"/>
</dbReference>
<keyword evidence="6" id="KW-0963">Cytoplasm</keyword>
<keyword evidence="9" id="KW-0677">Repeat</keyword>
<dbReference type="FunFam" id="2.160.10.10:FF:000007">
    <property type="entry name" value="Serine acetyltransferase"/>
    <property type="match status" value="1"/>
</dbReference>
<protein>
    <recommendedName>
        <fullName evidence="5 13">Serine acetyltransferase</fullName>
        <ecNumber evidence="4 13">2.3.1.30</ecNumber>
    </recommendedName>
</protein>
<dbReference type="AlphaFoldDB" id="A0A7W1XTR6"/>
<dbReference type="InterPro" id="IPR011004">
    <property type="entry name" value="Trimer_LpxA-like_sf"/>
</dbReference>
<comment type="caution">
    <text evidence="16">The sequence shown here is derived from an EMBL/GenBank/DDBJ whole genome shotgun (WGS) entry which is preliminary data.</text>
</comment>
<sequence length="256" mass="28185">MSLWSRKKGTQRTLQADIQAVFDRDPAARSTLEVILTYSGLHALWAHRLAHWFYKKRLLLIARIISQLNRFFTGIEIHPGAKIGRGVFIDHGMGVVIGETCEIGDYVTIYQGVTLGGTGKEKGKRHPTIEDHVMIASGAKVLGSIRIGRFAKIGAGSVVLRDVPANSTVVGVPGRVVIQDGVRVKDDLDQVNLPDPVAEMFRSMHEEIELLKVQLKEMEKKLKAQEEKSTKGGTSNDDDKTLQYTNQNEGGNAGSQ</sequence>
<dbReference type="FunFam" id="1.10.3130.10:FF:000002">
    <property type="entry name" value="Serine acetyltransferase"/>
    <property type="match status" value="1"/>
</dbReference>
<dbReference type="Pfam" id="PF06426">
    <property type="entry name" value="SATase_N"/>
    <property type="match status" value="1"/>
</dbReference>
<proteinExistence type="inferred from homology"/>
<dbReference type="Gene3D" id="1.10.3130.10">
    <property type="entry name" value="serine acetyltransferase, domain 1"/>
    <property type="match status" value="1"/>
</dbReference>
<evidence type="ECO:0000256" key="2">
    <source>
        <dbReference type="ARBA" id="ARBA00004876"/>
    </source>
</evidence>
<dbReference type="NCBIfam" id="TIGR01172">
    <property type="entry name" value="cysE"/>
    <property type="match status" value="1"/>
</dbReference>
<dbReference type="CDD" id="cd03354">
    <property type="entry name" value="LbH_SAT"/>
    <property type="match status" value="1"/>
</dbReference>
<dbReference type="SUPFAM" id="SSF51161">
    <property type="entry name" value="Trimeric LpxA-like enzymes"/>
    <property type="match status" value="1"/>
</dbReference>
<evidence type="ECO:0000256" key="5">
    <source>
        <dbReference type="ARBA" id="ARBA00018522"/>
    </source>
</evidence>
<comment type="subcellular location">
    <subcellularLocation>
        <location evidence="1">Cytoplasm</location>
    </subcellularLocation>
</comment>
<dbReference type="GO" id="GO:0006535">
    <property type="term" value="P:cysteine biosynthetic process from serine"/>
    <property type="evidence" value="ECO:0007669"/>
    <property type="project" value="InterPro"/>
</dbReference>
<evidence type="ECO:0000256" key="11">
    <source>
        <dbReference type="ARBA" id="ARBA00023315"/>
    </source>
</evidence>
<evidence type="ECO:0000256" key="8">
    <source>
        <dbReference type="ARBA" id="ARBA00022679"/>
    </source>
</evidence>
<dbReference type="Proteomes" id="UP000538292">
    <property type="component" value="Unassembled WGS sequence"/>
</dbReference>
<feature type="domain" description="Serine acetyltransferase N-terminal" evidence="15">
    <location>
        <begin position="6"/>
        <end position="44"/>
    </location>
</feature>
<evidence type="ECO:0000256" key="9">
    <source>
        <dbReference type="ARBA" id="ARBA00022737"/>
    </source>
</evidence>
<keyword evidence="10" id="KW-0198">Cysteine biosynthesis</keyword>
<evidence type="ECO:0000256" key="14">
    <source>
        <dbReference type="SAM" id="MobiDB-lite"/>
    </source>
</evidence>
<evidence type="ECO:0000256" key="4">
    <source>
        <dbReference type="ARBA" id="ARBA00013266"/>
    </source>
</evidence>
<dbReference type="InterPro" id="IPR053376">
    <property type="entry name" value="Serine_acetyltransferase"/>
</dbReference>
<evidence type="ECO:0000256" key="3">
    <source>
        <dbReference type="ARBA" id="ARBA00007274"/>
    </source>
</evidence>
<comment type="similarity">
    <text evidence="3 13">Belongs to the transferase hexapeptide repeat family.</text>
</comment>